<evidence type="ECO:0000256" key="7">
    <source>
        <dbReference type="ARBA" id="ARBA00022840"/>
    </source>
</evidence>
<dbReference type="Proteomes" id="UP000256856">
    <property type="component" value="Chromosome"/>
</dbReference>
<evidence type="ECO:0000256" key="1">
    <source>
        <dbReference type="ARBA" id="ARBA00005790"/>
    </source>
</evidence>
<dbReference type="Pfam" id="PF00625">
    <property type="entry name" value="Guanylate_kin"/>
    <property type="match status" value="1"/>
</dbReference>
<dbReference type="AlphaFoldDB" id="A0A346DZE8"/>
<keyword evidence="5 9" id="KW-0547">Nucleotide-binding</keyword>
<dbReference type="Gene3D" id="3.30.63.10">
    <property type="entry name" value="Guanylate Kinase phosphate binding domain"/>
    <property type="match status" value="1"/>
</dbReference>
<dbReference type="InterPro" id="IPR020590">
    <property type="entry name" value="Guanylate_kinase_CS"/>
</dbReference>
<dbReference type="GO" id="GO:0005829">
    <property type="term" value="C:cytosol"/>
    <property type="evidence" value="ECO:0007669"/>
    <property type="project" value="TreeGrafter"/>
</dbReference>
<keyword evidence="9" id="KW-0963">Cytoplasm</keyword>
<dbReference type="PANTHER" id="PTHR23117">
    <property type="entry name" value="GUANYLATE KINASE-RELATED"/>
    <property type="match status" value="1"/>
</dbReference>
<keyword evidence="7 9" id="KW-0067">ATP-binding</keyword>
<sequence length="199" mass="23517">MNKGILFIISAPSGTGKSTLIKSLIKKISKYKTKISISYTTRNKRMGELNGKHYYFISRNKFKKMIKNKEFLEYAIIFENYYGTPKKIIKNLLLKGINIFLNINWQGAKQVKKKIKNNISIYIIPPSIKELIKRLKKRGSENQIDIKKRIKQSMKEIKHYIKYDYLIINDKFNVALSDLRNIFISEYKKIKNKENIIQT</sequence>
<dbReference type="PROSITE" id="PS00856">
    <property type="entry name" value="GUANYLATE_KINASE_1"/>
    <property type="match status" value="1"/>
</dbReference>
<dbReference type="OrthoDB" id="9808150at2"/>
<evidence type="ECO:0000256" key="5">
    <source>
        <dbReference type="ARBA" id="ARBA00022741"/>
    </source>
</evidence>
<dbReference type="GO" id="GO:0004385">
    <property type="term" value="F:GMP kinase activity"/>
    <property type="evidence" value="ECO:0007669"/>
    <property type="project" value="UniProtKB-UniRule"/>
</dbReference>
<dbReference type="KEGG" id="ppet:C9I82_129"/>
<dbReference type="Gene3D" id="3.40.50.300">
    <property type="entry name" value="P-loop containing nucleotide triphosphate hydrolases"/>
    <property type="match status" value="1"/>
</dbReference>
<evidence type="ECO:0000256" key="4">
    <source>
        <dbReference type="ARBA" id="ARBA00022679"/>
    </source>
</evidence>
<evidence type="ECO:0000259" key="10">
    <source>
        <dbReference type="PROSITE" id="PS50052"/>
    </source>
</evidence>
<dbReference type="EC" id="2.7.4.8" evidence="2 9"/>
<accession>A0A346DZE8</accession>
<feature type="binding site" evidence="9">
    <location>
        <begin position="11"/>
        <end position="18"/>
    </location>
    <ligand>
        <name>ATP</name>
        <dbReference type="ChEBI" id="CHEBI:30616"/>
    </ligand>
</feature>
<evidence type="ECO:0000256" key="9">
    <source>
        <dbReference type="HAMAP-Rule" id="MF_00328"/>
    </source>
</evidence>
<keyword evidence="6 9" id="KW-0418">Kinase</keyword>
<dbReference type="EMBL" id="CP028374">
    <property type="protein sequence ID" value="AXN02103.1"/>
    <property type="molecule type" value="Genomic_DNA"/>
</dbReference>
<dbReference type="SMART" id="SM00072">
    <property type="entry name" value="GuKc"/>
    <property type="match status" value="1"/>
</dbReference>
<comment type="subcellular location">
    <subcellularLocation>
        <location evidence="9">Cytoplasm</location>
    </subcellularLocation>
</comment>
<comment type="function">
    <text evidence="9">Essential for recycling GMP and indirectly, cGMP.</text>
</comment>
<dbReference type="InterPro" id="IPR008145">
    <property type="entry name" value="GK/Ca_channel_bsu"/>
</dbReference>
<evidence type="ECO:0000256" key="2">
    <source>
        <dbReference type="ARBA" id="ARBA00012961"/>
    </source>
</evidence>
<dbReference type="InterPro" id="IPR017665">
    <property type="entry name" value="Guanylate_kinase"/>
</dbReference>
<dbReference type="InterPro" id="IPR008144">
    <property type="entry name" value="Guanylate_kin-like_dom"/>
</dbReference>
<dbReference type="FunFam" id="3.30.63.10:FF:000002">
    <property type="entry name" value="Guanylate kinase 1"/>
    <property type="match status" value="1"/>
</dbReference>
<dbReference type="SUPFAM" id="SSF52540">
    <property type="entry name" value="P-loop containing nucleoside triphosphate hydrolases"/>
    <property type="match status" value="1"/>
</dbReference>
<gene>
    <name evidence="9" type="primary">gmk</name>
    <name evidence="11" type="ORF">C9I82_129</name>
</gene>
<keyword evidence="12" id="KW-1185">Reference proteome</keyword>
<dbReference type="NCBIfam" id="TIGR03263">
    <property type="entry name" value="guanyl_kin"/>
    <property type="match status" value="1"/>
</dbReference>
<dbReference type="HAMAP" id="MF_00328">
    <property type="entry name" value="Guanylate_kinase"/>
    <property type="match status" value="1"/>
</dbReference>
<dbReference type="RefSeq" id="WP_115955939.1">
    <property type="nucleotide sequence ID" value="NZ_CP028374.1"/>
</dbReference>
<evidence type="ECO:0000256" key="6">
    <source>
        <dbReference type="ARBA" id="ARBA00022777"/>
    </source>
</evidence>
<keyword evidence="4 9" id="KW-0808">Transferase</keyword>
<dbReference type="PANTHER" id="PTHR23117:SF13">
    <property type="entry name" value="GUANYLATE KINASE"/>
    <property type="match status" value="1"/>
</dbReference>
<dbReference type="CDD" id="cd00071">
    <property type="entry name" value="GMPK"/>
    <property type="match status" value="1"/>
</dbReference>
<proteinExistence type="inferred from homology"/>
<evidence type="ECO:0000313" key="12">
    <source>
        <dbReference type="Proteomes" id="UP000256856"/>
    </source>
</evidence>
<dbReference type="InterPro" id="IPR027417">
    <property type="entry name" value="P-loop_NTPase"/>
</dbReference>
<evidence type="ECO:0000313" key="11">
    <source>
        <dbReference type="EMBL" id="AXN02103.1"/>
    </source>
</evidence>
<reference evidence="11 12" key="1">
    <citation type="submission" date="2018-03" db="EMBL/GenBank/DDBJ databases">
        <title>A parallel universe: an anciently diverged bacterial symbiosis in a Hawaiian planthopper (Hemiptera: Cixiidae) reveals rearranged nutritional responsibilities.</title>
        <authorList>
            <person name="Bennett G."/>
            <person name="Mao M."/>
        </authorList>
    </citation>
    <scope>NUCLEOTIDE SEQUENCE [LARGE SCALE GENOMIC DNA]</scope>
    <source>
        <strain evidence="11 12">OLIH</strain>
    </source>
</reference>
<dbReference type="PROSITE" id="PS50052">
    <property type="entry name" value="GUANYLATE_KINASE_2"/>
    <property type="match status" value="1"/>
</dbReference>
<comment type="similarity">
    <text evidence="1 9">Belongs to the guanylate kinase family.</text>
</comment>
<feature type="domain" description="Guanylate kinase-like" evidence="10">
    <location>
        <begin position="4"/>
        <end position="184"/>
    </location>
</feature>
<comment type="catalytic activity">
    <reaction evidence="9">
        <text>GMP + ATP = GDP + ADP</text>
        <dbReference type="Rhea" id="RHEA:20780"/>
        <dbReference type="ChEBI" id="CHEBI:30616"/>
        <dbReference type="ChEBI" id="CHEBI:58115"/>
        <dbReference type="ChEBI" id="CHEBI:58189"/>
        <dbReference type="ChEBI" id="CHEBI:456216"/>
        <dbReference type="EC" id="2.7.4.8"/>
    </reaction>
</comment>
<organism evidence="11 12">
    <name type="scientific">Candidatus Purcelliella pentastirinorum</name>
    <dbReference type="NCBI Taxonomy" id="472834"/>
    <lineage>
        <taxon>Bacteria</taxon>
        <taxon>Pseudomonadati</taxon>
        <taxon>Pseudomonadota</taxon>
        <taxon>Gammaproteobacteria</taxon>
        <taxon>Enterobacterales</taxon>
        <taxon>Enterobacteriaceae</taxon>
        <taxon>Candidatus Purcelliella</taxon>
    </lineage>
</organism>
<evidence type="ECO:0000256" key="3">
    <source>
        <dbReference type="ARBA" id="ARBA00016296"/>
    </source>
</evidence>
<evidence type="ECO:0000256" key="8">
    <source>
        <dbReference type="ARBA" id="ARBA00030128"/>
    </source>
</evidence>
<name>A0A346DZE8_9ENTR</name>
<dbReference type="GO" id="GO:0005524">
    <property type="term" value="F:ATP binding"/>
    <property type="evidence" value="ECO:0007669"/>
    <property type="project" value="UniProtKB-UniRule"/>
</dbReference>
<protein>
    <recommendedName>
        <fullName evidence="3 9">Guanylate kinase</fullName>
        <ecNumber evidence="2 9">2.7.4.8</ecNumber>
    </recommendedName>
    <alternativeName>
        <fullName evidence="8 9">GMP kinase</fullName>
    </alternativeName>
</protein>